<dbReference type="Pfam" id="PF24517">
    <property type="entry name" value="CBM96"/>
    <property type="match status" value="1"/>
</dbReference>
<evidence type="ECO:0000313" key="5">
    <source>
        <dbReference type="EMBL" id="RJP62024.1"/>
    </source>
</evidence>
<dbReference type="InterPro" id="IPR055372">
    <property type="entry name" value="CBM96"/>
</dbReference>
<evidence type="ECO:0000313" key="6">
    <source>
        <dbReference type="Proteomes" id="UP000266426"/>
    </source>
</evidence>
<proteinExistence type="predicted"/>
<dbReference type="EMBL" id="QZJZ01000005">
    <property type="protein sequence ID" value="RJP62024.1"/>
    <property type="molecule type" value="Genomic_DNA"/>
</dbReference>
<dbReference type="NCBIfam" id="NF033679">
    <property type="entry name" value="DNRLRE_dom"/>
    <property type="match status" value="1"/>
</dbReference>
<comment type="caution">
    <text evidence="5">The sequence shown here is derived from an EMBL/GenBank/DDBJ whole genome shotgun (WGS) entry which is preliminary data.</text>
</comment>
<organism evidence="5 6">
    <name type="scientific">Candidatus Auribacter fodinae</name>
    <dbReference type="NCBI Taxonomy" id="2093366"/>
    <lineage>
        <taxon>Bacteria</taxon>
        <taxon>Pseudomonadati</taxon>
        <taxon>Candidatus Auribacterota</taxon>
        <taxon>Candidatus Auribacteria</taxon>
        <taxon>Candidatus Auribacterales</taxon>
        <taxon>Candidatus Auribacteraceae</taxon>
        <taxon>Candidatus Auribacter</taxon>
    </lineage>
</organism>
<dbReference type="Proteomes" id="UP000266426">
    <property type="component" value="Unassembled WGS sequence"/>
</dbReference>
<keyword evidence="2" id="KW-0964">Secreted</keyword>
<evidence type="ECO:0000259" key="4">
    <source>
        <dbReference type="Pfam" id="PF24517"/>
    </source>
</evidence>
<reference evidence="5 6" key="1">
    <citation type="journal article" date="2017" name="ISME J.">
        <title>Energy and carbon metabolisms in a deep terrestrial subsurface fluid microbial community.</title>
        <authorList>
            <person name="Momper L."/>
            <person name="Jungbluth S.P."/>
            <person name="Lee M.D."/>
            <person name="Amend J.P."/>
        </authorList>
    </citation>
    <scope>NUCLEOTIDE SEQUENCE [LARGE SCALE GENOMIC DNA]</scope>
    <source>
        <strain evidence="5">SURF_26</strain>
    </source>
</reference>
<evidence type="ECO:0000256" key="2">
    <source>
        <dbReference type="ARBA" id="ARBA00022525"/>
    </source>
</evidence>
<sequence>MRAGFLYTLFMTLIIAICTVRLDASQVVLQPGPADGKDASIVDSPMYRSSNFSDTPRLWISNTALFQDGYWKERALMEFNLSSITDTHVDLAVLRLYTYYNLGTESGNTDSNVWVHRVTENWTETGVTWNNGYDIFSASDKVKQSDPFIIEYDYIGWVEWDVTSIVNKWLAGTELNYGFMFIVDDAESANPNRKLMLSSDSEDAEHRPVLILTQNDVAIPEPLSFILLGVACILRLILKRK</sequence>
<evidence type="ECO:0000256" key="3">
    <source>
        <dbReference type="ARBA" id="ARBA00022729"/>
    </source>
</evidence>
<comment type="subcellular location">
    <subcellularLocation>
        <location evidence="1">Secreted</location>
    </subcellularLocation>
</comment>
<name>A0A3A4R9R8_9BACT</name>
<evidence type="ECO:0000256" key="1">
    <source>
        <dbReference type="ARBA" id="ARBA00004613"/>
    </source>
</evidence>
<dbReference type="AlphaFoldDB" id="A0A3A4R9R8"/>
<keyword evidence="3" id="KW-0732">Signal</keyword>
<dbReference type="GO" id="GO:0005576">
    <property type="term" value="C:extracellular region"/>
    <property type="evidence" value="ECO:0007669"/>
    <property type="project" value="UniProtKB-SubCell"/>
</dbReference>
<dbReference type="Gene3D" id="2.60.120.970">
    <property type="match status" value="1"/>
</dbReference>
<gene>
    <name evidence="5" type="ORF">C4541_00370</name>
</gene>
<feature type="domain" description="Carbohydrate-binding module family 96" evidence="4">
    <location>
        <begin position="40"/>
        <end position="213"/>
    </location>
</feature>
<accession>A0A3A4R9R8</accession>
<protein>
    <submittedName>
        <fullName evidence="5">DNRLRE domain-containing protein</fullName>
    </submittedName>
</protein>